<dbReference type="OrthoDB" id="691673at2759"/>
<comment type="cofactor">
    <cofactor evidence="1">
        <name>pyridoxal 5'-phosphate</name>
        <dbReference type="ChEBI" id="CHEBI:597326"/>
    </cofactor>
</comment>
<dbReference type="AlphaFoldDB" id="A0A444ZZ69"/>
<comment type="pathway">
    <text evidence="9">Alkene biosynthesis; ethylene biosynthesis via S-adenosyl-L-methionine; ethylene from S-adenosyl-L-methionine: step 1/2.</text>
</comment>
<keyword evidence="4" id="KW-0266">Ethylene biosynthesis</keyword>
<keyword evidence="5" id="KW-0949">S-adenosyl-L-methionine</keyword>
<comment type="similarity">
    <text evidence="2">Belongs to the class-I pyridoxal-phosphate-dependent aminotransferase family.</text>
</comment>
<proteinExistence type="inferred from homology"/>
<dbReference type="Gene3D" id="3.90.1150.10">
    <property type="entry name" value="Aspartate Aminotransferase, domain 1"/>
    <property type="match status" value="1"/>
</dbReference>
<evidence type="ECO:0000256" key="9">
    <source>
        <dbReference type="ARBA" id="ARBA00037888"/>
    </source>
</evidence>
<dbReference type="Gene3D" id="3.40.640.10">
    <property type="entry name" value="Type I PLP-dependent aspartate aminotransferase-like (Major domain)"/>
    <property type="match status" value="1"/>
</dbReference>
<dbReference type="PANTHER" id="PTHR43795:SF6">
    <property type="entry name" value="1-AMINOCYCLOPROPANE-1-CARBOXYLATE SYNTHASE 6"/>
    <property type="match status" value="1"/>
</dbReference>
<name>A0A444ZZ69_ARAHY</name>
<evidence type="ECO:0000256" key="4">
    <source>
        <dbReference type="ARBA" id="ARBA00022666"/>
    </source>
</evidence>
<dbReference type="InterPro" id="IPR004839">
    <property type="entry name" value="Aminotransferase_I/II_large"/>
</dbReference>
<dbReference type="Gramene" id="arahy.Tifrunner.gnm2.ann2.Ah13g408100.1">
    <property type="protein sequence ID" value="arahy.Tifrunner.gnm2.ann2.Ah13g408100.1-CDS"/>
    <property type="gene ID" value="arahy.Tifrunner.gnm2.ann2.Ah13g408100"/>
</dbReference>
<evidence type="ECO:0000256" key="3">
    <source>
        <dbReference type="ARBA" id="ARBA00011738"/>
    </source>
</evidence>
<dbReference type="InterPro" id="IPR015422">
    <property type="entry name" value="PyrdxlP-dep_Trfase_small"/>
</dbReference>
<evidence type="ECO:0000259" key="13">
    <source>
        <dbReference type="Pfam" id="PF00155"/>
    </source>
</evidence>
<evidence type="ECO:0000256" key="1">
    <source>
        <dbReference type="ARBA" id="ARBA00001933"/>
    </source>
</evidence>
<dbReference type="GO" id="GO:0009693">
    <property type="term" value="P:ethylene biosynthetic process"/>
    <property type="evidence" value="ECO:0007669"/>
    <property type="project" value="UniProtKB-KW"/>
</dbReference>
<dbReference type="Pfam" id="PF00155">
    <property type="entry name" value="Aminotran_1_2"/>
    <property type="match status" value="1"/>
</dbReference>
<comment type="catalytic activity">
    <reaction evidence="12">
        <text>S-adenosyl-L-methionine = 1-aminocyclopropane-1-carboxylate + S-methyl-5'-thioadenosine + H(+)</text>
        <dbReference type="Rhea" id="RHEA:21744"/>
        <dbReference type="ChEBI" id="CHEBI:15378"/>
        <dbReference type="ChEBI" id="CHEBI:17509"/>
        <dbReference type="ChEBI" id="CHEBI:58360"/>
        <dbReference type="ChEBI" id="CHEBI:59789"/>
        <dbReference type="EC" id="4.4.1.14"/>
    </reaction>
</comment>
<dbReference type="GO" id="GO:0030170">
    <property type="term" value="F:pyridoxal phosphate binding"/>
    <property type="evidence" value="ECO:0007669"/>
    <property type="project" value="InterPro"/>
</dbReference>
<evidence type="ECO:0000256" key="12">
    <source>
        <dbReference type="ARBA" id="ARBA00049554"/>
    </source>
</evidence>
<dbReference type="SMR" id="A0A444ZZ69"/>
<evidence type="ECO:0000256" key="8">
    <source>
        <dbReference type="ARBA" id="ARBA00033478"/>
    </source>
</evidence>
<dbReference type="SUPFAM" id="SSF53383">
    <property type="entry name" value="PLP-dependent transferases"/>
    <property type="match status" value="1"/>
</dbReference>
<evidence type="ECO:0000313" key="15">
    <source>
        <dbReference type="Proteomes" id="UP000289738"/>
    </source>
</evidence>
<dbReference type="STRING" id="3818.A0A444ZZ69"/>
<dbReference type="CDD" id="cd00609">
    <property type="entry name" value="AAT_like"/>
    <property type="match status" value="1"/>
</dbReference>
<evidence type="ECO:0000313" key="14">
    <source>
        <dbReference type="EMBL" id="RYR19464.1"/>
    </source>
</evidence>
<accession>A0A444ZZ69</accession>
<organism evidence="14 15">
    <name type="scientific">Arachis hypogaea</name>
    <name type="common">Peanut</name>
    <dbReference type="NCBI Taxonomy" id="3818"/>
    <lineage>
        <taxon>Eukaryota</taxon>
        <taxon>Viridiplantae</taxon>
        <taxon>Streptophyta</taxon>
        <taxon>Embryophyta</taxon>
        <taxon>Tracheophyta</taxon>
        <taxon>Spermatophyta</taxon>
        <taxon>Magnoliopsida</taxon>
        <taxon>eudicotyledons</taxon>
        <taxon>Gunneridae</taxon>
        <taxon>Pentapetalae</taxon>
        <taxon>rosids</taxon>
        <taxon>fabids</taxon>
        <taxon>Fabales</taxon>
        <taxon>Fabaceae</taxon>
        <taxon>Papilionoideae</taxon>
        <taxon>50 kb inversion clade</taxon>
        <taxon>dalbergioids sensu lato</taxon>
        <taxon>Dalbergieae</taxon>
        <taxon>Pterocarpus clade</taxon>
        <taxon>Arachis</taxon>
    </lineage>
</organism>
<dbReference type="PROSITE" id="PS00105">
    <property type="entry name" value="AA_TRANSFER_CLASS_1"/>
    <property type="match status" value="1"/>
</dbReference>
<dbReference type="GO" id="GO:0009835">
    <property type="term" value="P:fruit ripening"/>
    <property type="evidence" value="ECO:0007669"/>
    <property type="project" value="UniProtKB-KW"/>
</dbReference>
<gene>
    <name evidence="14" type="ORF">Ahy_B03g064239</name>
</gene>
<dbReference type="InterPro" id="IPR004838">
    <property type="entry name" value="NHTrfase_class1_PyrdxlP-BS"/>
</dbReference>
<keyword evidence="7" id="KW-0456">Lyase</keyword>
<dbReference type="InterPro" id="IPR015421">
    <property type="entry name" value="PyrdxlP-dep_Trfase_major"/>
</dbReference>
<comment type="caution">
    <text evidence="14">The sequence shown here is derived from an EMBL/GenBank/DDBJ whole genome shotgun (WGS) entry which is preliminary data.</text>
</comment>
<evidence type="ECO:0000256" key="10">
    <source>
        <dbReference type="ARBA" id="ARBA00039053"/>
    </source>
</evidence>
<dbReference type="GO" id="GO:0008483">
    <property type="term" value="F:transaminase activity"/>
    <property type="evidence" value="ECO:0007669"/>
    <property type="project" value="TreeGrafter"/>
</dbReference>
<keyword evidence="15" id="KW-1185">Reference proteome</keyword>
<evidence type="ECO:0000256" key="11">
    <source>
        <dbReference type="ARBA" id="ARBA00042673"/>
    </source>
</evidence>
<dbReference type="InterPro" id="IPR050478">
    <property type="entry name" value="Ethylene_sulfur-biosynth"/>
</dbReference>
<dbReference type="EMBL" id="SDMP01000013">
    <property type="protein sequence ID" value="RYR19464.1"/>
    <property type="molecule type" value="Genomic_DNA"/>
</dbReference>
<evidence type="ECO:0000256" key="2">
    <source>
        <dbReference type="ARBA" id="ARBA00007441"/>
    </source>
</evidence>
<protein>
    <recommendedName>
        <fullName evidence="10">1-aminocyclopropane-1-carboxylate synthase</fullName>
        <ecNumber evidence="10">4.4.1.14</ecNumber>
    </recommendedName>
    <alternativeName>
        <fullName evidence="11">S-adenosyl-L-methionine methylthioadenosine-lyase</fullName>
    </alternativeName>
</protein>
<dbReference type="PRINTS" id="PR00753">
    <property type="entry name" value="ACCSYNTHASE"/>
</dbReference>
<comment type="subunit">
    <text evidence="3">Homodimer.</text>
</comment>
<dbReference type="InterPro" id="IPR015424">
    <property type="entry name" value="PyrdxlP-dep_Trfase"/>
</dbReference>
<keyword evidence="6" id="KW-0663">Pyridoxal phosphate</keyword>
<feature type="domain" description="Aminotransferase class I/classII large" evidence="13">
    <location>
        <begin position="49"/>
        <end position="431"/>
    </location>
</feature>
<evidence type="ECO:0000256" key="7">
    <source>
        <dbReference type="ARBA" id="ARBA00023239"/>
    </source>
</evidence>
<dbReference type="FunFam" id="3.40.640.10:FF:000051">
    <property type="entry name" value="1-aminocyclopropane-1-carboxylate synthase 3"/>
    <property type="match status" value="1"/>
</dbReference>
<evidence type="ECO:0000256" key="6">
    <source>
        <dbReference type="ARBA" id="ARBA00022898"/>
    </source>
</evidence>
<keyword evidence="8" id="KW-0292">Fruit ripening</keyword>
<dbReference type="EC" id="4.4.1.14" evidence="10"/>
<dbReference type="PANTHER" id="PTHR43795">
    <property type="entry name" value="BIFUNCTIONAL ASPARTATE AMINOTRANSFERASE AND GLUTAMATE/ASPARTATE-PREPHENATE AMINOTRANSFERASE-RELATED"/>
    <property type="match status" value="1"/>
</dbReference>
<evidence type="ECO:0000256" key="5">
    <source>
        <dbReference type="ARBA" id="ARBA00022691"/>
    </source>
</evidence>
<sequence>MGHMSKEQSQLLSKIATGNGHGEDSPYFDGWKAYDENPYHPTNNPHGVIQMGLAENQLTADLVEEWVMSNPEASICTPEGVTDFKAIANFQDYHGLPEFRKGVAKFMAKCRGNRVKFEAERIVMSGGATGAHEVTTFCLADPGDAFLVPTPYYPGFDRDLRWRTGVQLVPVTCESSNNFKLTKQALEDAYDKARQDNIRVKGLLITNPSNPLGTILDRATLRTIVKFINDKRIHLVCDEIYAATVFSHPGFISIAEILEEETDMECDRDLVHIVYSLSKDMGFPGFRVGIIYSYNDKVVQCARKMSSFGLVSSQTQHLLASMLNDDEFVGRFLAESAKRLGERYRVFTKGLGQVGIKCLPSNAGLFLWMDLRRLLKKATFEAEMELWRVIIHEVKINVSPGASFHCSEPGWFRVCYANMDDEAVKVSLQRIHTFVLKNKDVVVPDKKRCWQDSLRLSLIKNRRFDDIIMSPHSPIPHSPLVNATN</sequence>
<dbReference type="GO" id="GO:0016847">
    <property type="term" value="F:1-aminocyclopropane-1-carboxylate synthase activity"/>
    <property type="evidence" value="ECO:0007669"/>
    <property type="project" value="UniProtKB-EC"/>
</dbReference>
<reference evidence="14 15" key="1">
    <citation type="submission" date="2019-01" db="EMBL/GenBank/DDBJ databases">
        <title>Sequencing of cultivated peanut Arachis hypogaea provides insights into genome evolution and oil improvement.</title>
        <authorList>
            <person name="Chen X."/>
        </authorList>
    </citation>
    <scope>NUCLEOTIDE SEQUENCE [LARGE SCALE GENOMIC DNA]</scope>
    <source>
        <strain evidence="15">cv. Fuhuasheng</strain>
        <tissue evidence="14">Leaves</tissue>
    </source>
</reference>
<dbReference type="Proteomes" id="UP000289738">
    <property type="component" value="Chromosome B03"/>
</dbReference>